<dbReference type="Pfam" id="PF12638">
    <property type="entry name" value="Staygreen"/>
    <property type="match status" value="1"/>
</dbReference>
<dbReference type="PANTHER" id="PTHR31750:SF4">
    <property type="entry name" value="LP06106P"/>
    <property type="match status" value="1"/>
</dbReference>
<gene>
    <name evidence="3" type="ORF">ACFFMS_00535</name>
</gene>
<accession>A0ABV5W9V0</accession>
<dbReference type="Proteomes" id="UP001589609">
    <property type="component" value="Unassembled WGS sequence"/>
</dbReference>
<reference evidence="3 4" key="1">
    <citation type="submission" date="2024-09" db="EMBL/GenBank/DDBJ databases">
        <authorList>
            <person name="Sun Q."/>
            <person name="Mori K."/>
        </authorList>
    </citation>
    <scope>NUCLEOTIDE SEQUENCE [LARGE SCALE GENOMIC DNA]</scope>
    <source>
        <strain evidence="3 4">JCM 11201</strain>
    </source>
</reference>
<evidence type="ECO:0000313" key="4">
    <source>
        <dbReference type="Proteomes" id="UP001589609"/>
    </source>
</evidence>
<evidence type="ECO:0000313" key="3">
    <source>
        <dbReference type="EMBL" id="MFB9757043.1"/>
    </source>
</evidence>
<dbReference type="RefSeq" id="WP_379947299.1">
    <property type="nucleotide sequence ID" value="NZ_JBHMAF010000003.1"/>
</dbReference>
<evidence type="ECO:0000259" key="2">
    <source>
        <dbReference type="Pfam" id="PF12638"/>
    </source>
</evidence>
<sequence length="156" mass="18292">MSNFDPTKLFVTFLPPANLYEPVINRKYTLTHSDVTEKLFLSIGYTYDTYAIDQHLRDELVAQWTNKHEKLVLFGKVYISGGEFDEKTAGKRFYIFQKEMAMALKAIVNGDKQLYTYFPSLLTAPIYIYFESVYPDFSRVVYYGMPKQYLHKSDKT</sequence>
<comment type="caution">
    <text evidence="3">The sequence shown here is derived from an EMBL/GenBank/DDBJ whole genome shotgun (WGS) entry which is preliminary data.</text>
</comment>
<keyword evidence="4" id="KW-1185">Reference proteome</keyword>
<keyword evidence="1" id="KW-0809">Transit peptide</keyword>
<proteinExistence type="predicted"/>
<feature type="domain" description="Staygreen protein" evidence="2">
    <location>
        <begin position="3"/>
        <end position="149"/>
    </location>
</feature>
<evidence type="ECO:0000256" key="1">
    <source>
        <dbReference type="ARBA" id="ARBA00022946"/>
    </source>
</evidence>
<dbReference type="PANTHER" id="PTHR31750">
    <property type="entry name" value="PROTEIN STAY-GREEN 1, CHLOROPLASTIC-RELATED"/>
    <property type="match status" value="1"/>
</dbReference>
<protein>
    <submittedName>
        <fullName evidence="3">Staygreen family protein</fullName>
    </submittedName>
</protein>
<dbReference type="EMBL" id="JBHMAF010000003">
    <property type="protein sequence ID" value="MFB9757043.1"/>
    <property type="molecule type" value="Genomic_DNA"/>
</dbReference>
<name>A0ABV5W9V0_9BACI</name>
<dbReference type="InterPro" id="IPR024438">
    <property type="entry name" value="Staygreen"/>
</dbReference>
<organism evidence="3 4">
    <name type="scientific">Ectobacillus funiculus</name>
    <dbReference type="NCBI Taxonomy" id="137993"/>
    <lineage>
        <taxon>Bacteria</taxon>
        <taxon>Bacillati</taxon>
        <taxon>Bacillota</taxon>
        <taxon>Bacilli</taxon>
        <taxon>Bacillales</taxon>
        <taxon>Bacillaceae</taxon>
        <taxon>Ectobacillus</taxon>
    </lineage>
</organism>